<dbReference type="InterPro" id="IPR003593">
    <property type="entry name" value="AAA+_ATPase"/>
</dbReference>
<dbReference type="PANTHER" id="PTHR43776:SF7">
    <property type="entry name" value="D,D-DIPEPTIDE TRANSPORT ATP-BINDING PROTEIN DDPF-RELATED"/>
    <property type="match status" value="1"/>
</dbReference>
<dbReference type="RefSeq" id="WP_188435637.1">
    <property type="nucleotide sequence ID" value="NZ_BMCM01000001.1"/>
</dbReference>
<accession>A0ABQ1RI91</accession>
<dbReference type="GO" id="GO:0005524">
    <property type="term" value="F:ATP binding"/>
    <property type="evidence" value="ECO:0007669"/>
    <property type="project" value="UniProtKB-KW"/>
</dbReference>
<dbReference type="CDD" id="cd03257">
    <property type="entry name" value="ABC_NikE_OppD_transporters"/>
    <property type="match status" value="1"/>
</dbReference>
<evidence type="ECO:0000259" key="6">
    <source>
        <dbReference type="PROSITE" id="PS50893"/>
    </source>
</evidence>
<protein>
    <submittedName>
        <fullName evidence="7">ABC transporter ATP-binding protein</fullName>
    </submittedName>
</protein>
<gene>
    <name evidence="7" type="ORF">GCM10007269_12390</name>
</gene>
<evidence type="ECO:0000256" key="5">
    <source>
        <dbReference type="SAM" id="MobiDB-lite"/>
    </source>
</evidence>
<evidence type="ECO:0000256" key="4">
    <source>
        <dbReference type="ARBA" id="ARBA00022840"/>
    </source>
</evidence>
<evidence type="ECO:0000256" key="2">
    <source>
        <dbReference type="ARBA" id="ARBA00022448"/>
    </source>
</evidence>
<reference evidence="8" key="1">
    <citation type="journal article" date="2019" name="Int. J. Syst. Evol. Microbiol.">
        <title>The Global Catalogue of Microorganisms (GCM) 10K type strain sequencing project: providing services to taxonomists for standard genome sequencing and annotation.</title>
        <authorList>
            <consortium name="The Broad Institute Genomics Platform"/>
            <consortium name="The Broad Institute Genome Sequencing Center for Infectious Disease"/>
            <person name="Wu L."/>
            <person name="Ma J."/>
        </authorList>
    </citation>
    <scope>NUCLEOTIDE SEQUENCE [LARGE SCALE GENOMIC DNA]</scope>
    <source>
        <strain evidence="8">CCM 7640</strain>
    </source>
</reference>
<organism evidence="7 8">
    <name type="scientific">Microbacterium murale</name>
    <dbReference type="NCBI Taxonomy" id="1081040"/>
    <lineage>
        <taxon>Bacteria</taxon>
        <taxon>Bacillati</taxon>
        <taxon>Actinomycetota</taxon>
        <taxon>Actinomycetes</taxon>
        <taxon>Micrococcales</taxon>
        <taxon>Microbacteriaceae</taxon>
        <taxon>Microbacterium</taxon>
    </lineage>
</organism>
<dbReference type="SMART" id="SM00382">
    <property type="entry name" value="AAA"/>
    <property type="match status" value="1"/>
</dbReference>
<dbReference type="SUPFAM" id="SSF52540">
    <property type="entry name" value="P-loop containing nucleoside triphosphate hydrolases"/>
    <property type="match status" value="1"/>
</dbReference>
<dbReference type="PANTHER" id="PTHR43776">
    <property type="entry name" value="TRANSPORT ATP-BINDING PROTEIN"/>
    <property type="match status" value="1"/>
</dbReference>
<dbReference type="InterPro" id="IPR050319">
    <property type="entry name" value="ABC_transp_ATP-bind"/>
</dbReference>
<dbReference type="InterPro" id="IPR017871">
    <property type="entry name" value="ABC_transporter-like_CS"/>
</dbReference>
<keyword evidence="3" id="KW-0547">Nucleotide-binding</keyword>
<evidence type="ECO:0000256" key="1">
    <source>
        <dbReference type="ARBA" id="ARBA00005417"/>
    </source>
</evidence>
<comment type="similarity">
    <text evidence="1">Belongs to the ABC transporter superfamily.</text>
</comment>
<dbReference type="Proteomes" id="UP000629365">
    <property type="component" value="Unassembled WGS sequence"/>
</dbReference>
<keyword evidence="8" id="KW-1185">Reference proteome</keyword>
<feature type="region of interest" description="Disordered" evidence="5">
    <location>
        <begin position="255"/>
        <end position="278"/>
    </location>
</feature>
<dbReference type="Pfam" id="PF00005">
    <property type="entry name" value="ABC_tran"/>
    <property type="match status" value="1"/>
</dbReference>
<dbReference type="EMBL" id="BMCM01000001">
    <property type="protein sequence ID" value="GGD70716.1"/>
    <property type="molecule type" value="Genomic_DNA"/>
</dbReference>
<name>A0ABQ1RI91_9MICO</name>
<sequence length="278" mass="30847">MSTPLLEVRGLSAGYEQKVGLFRRRVVPAVRDISFDIHPGETLAFVGESGSGKSTTGRAILRLLPTLAGSIRFDGQDLAEWGERTPLAYRRQVQAVFQDPSASLNPRHLISHTLDTALERHGHRDRRDRRDRMVEAIELVGLGVEHLDRFPVEMSGGQQQRAAIARALVLEPRLVVCDEAVSALDLSTQGQIINLLADLQQKTGVSYLFIAHDLALVRHIADRVGVMSQGDLVELAETEELFESPQDAYTRRLLAATPASHPAGREERRLQRKTIRTA</sequence>
<proteinExistence type="inferred from homology"/>
<dbReference type="Gene3D" id="3.40.50.300">
    <property type="entry name" value="P-loop containing nucleotide triphosphate hydrolases"/>
    <property type="match status" value="1"/>
</dbReference>
<dbReference type="PROSITE" id="PS50893">
    <property type="entry name" value="ABC_TRANSPORTER_2"/>
    <property type="match status" value="1"/>
</dbReference>
<comment type="caution">
    <text evidence="7">The sequence shown here is derived from an EMBL/GenBank/DDBJ whole genome shotgun (WGS) entry which is preliminary data.</text>
</comment>
<evidence type="ECO:0000256" key="3">
    <source>
        <dbReference type="ARBA" id="ARBA00022741"/>
    </source>
</evidence>
<evidence type="ECO:0000313" key="8">
    <source>
        <dbReference type="Proteomes" id="UP000629365"/>
    </source>
</evidence>
<dbReference type="InterPro" id="IPR003439">
    <property type="entry name" value="ABC_transporter-like_ATP-bd"/>
</dbReference>
<keyword evidence="2" id="KW-0813">Transport</keyword>
<keyword evidence="4 7" id="KW-0067">ATP-binding</keyword>
<dbReference type="InterPro" id="IPR027417">
    <property type="entry name" value="P-loop_NTPase"/>
</dbReference>
<dbReference type="PROSITE" id="PS00211">
    <property type="entry name" value="ABC_TRANSPORTER_1"/>
    <property type="match status" value="1"/>
</dbReference>
<evidence type="ECO:0000313" key="7">
    <source>
        <dbReference type="EMBL" id="GGD70716.1"/>
    </source>
</evidence>
<feature type="domain" description="ABC transporter" evidence="6">
    <location>
        <begin position="6"/>
        <end position="254"/>
    </location>
</feature>